<dbReference type="InParanoid" id="A0A1Y2GY21"/>
<dbReference type="FunFam" id="3.40.50.261:FF:000004">
    <property type="entry name" value="ATP-citrate synthase subunit"/>
    <property type="match status" value="1"/>
</dbReference>
<evidence type="ECO:0000256" key="24">
    <source>
        <dbReference type="SAM" id="MobiDB-lite"/>
    </source>
</evidence>
<dbReference type="InterPro" id="IPR002020">
    <property type="entry name" value="Citrate_synthase"/>
</dbReference>
<dbReference type="PROSITE" id="PS01217">
    <property type="entry name" value="SUCCINYL_COA_LIG_3"/>
    <property type="match status" value="1"/>
</dbReference>
<protein>
    <recommendedName>
        <fullName evidence="5">ATP citrate synthase</fullName>
        <ecNumber evidence="5">2.3.3.8</ecNumber>
    </recommendedName>
    <alternativeName>
        <fullName evidence="15">ATP-citrate (pro-S-)-lyase</fullName>
    </alternativeName>
    <alternativeName>
        <fullName evidence="21">ATP-citrate (pro-S-)-lyase 1</fullName>
    </alternativeName>
    <alternativeName>
        <fullName evidence="16">Citrate cleavage enzyme</fullName>
    </alternativeName>
    <alternativeName>
        <fullName evidence="22">Citrate cleavage enzyme subunit 1</fullName>
    </alternativeName>
</protein>
<dbReference type="OrthoDB" id="3261737at2759"/>
<dbReference type="InterPro" id="IPR017866">
    <property type="entry name" value="Succ-CoA_synthase_bsu_CS"/>
</dbReference>
<dbReference type="PROSITE" id="PS00399">
    <property type="entry name" value="SUCCINYL_COA_LIG_2"/>
    <property type="match status" value="1"/>
</dbReference>
<comment type="catalytic activity">
    <reaction evidence="17">
        <text>oxaloacetate + acetyl-CoA + ADP + phosphate = citrate + ATP + CoA</text>
        <dbReference type="Rhea" id="RHEA:21160"/>
        <dbReference type="ChEBI" id="CHEBI:16452"/>
        <dbReference type="ChEBI" id="CHEBI:16947"/>
        <dbReference type="ChEBI" id="CHEBI:30616"/>
        <dbReference type="ChEBI" id="CHEBI:43474"/>
        <dbReference type="ChEBI" id="CHEBI:57287"/>
        <dbReference type="ChEBI" id="CHEBI:57288"/>
        <dbReference type="ChEBI" id="CHEBI:456216"/>
        <dbReference type="EC" id="2.3.3.8"/>
    </reaction>
</comment>
<dbReference type="Gene3D" id="3.30.470.110">
    <property type="match status" value="1"/>
</dbReference>
<dbReference type="GO" id="GO:0003878">
    <property type="term" value="F:ATP citrate synthase activity"/>
    <property type="evidence" value="ECO:0007669"/>
    <property type="project" value="UniProtKB-EC"/>
</dbReference>
<sequence length="1192" mass="129959">MSAKAVREYDGKLLLAHWLLRAPIPAIEVTGTDATGASKTKFIQPSTRLAHISIDTALLQKDNAQFEQHVRSVLDQLEVSHPWLLTHKLVAKPDQLIKRRGKSGLLLLNADWPEARAWIEKHAGKEVLVDSVAGVLKTFLIEPFIPHPSNTEYYICINSDREGDNILFTHEGGIEVGDVDAKALKLQVKVQDTFPTAEAIRSTLLAHVPEVKHDVLVDFITRLYAVYIDLHFTYLEINPLVVLDPTEEEPARVYYLDLAAKLDQTAEFEAGPKWAIARAPQNIGIAGVAPSTTIGADAGPGMEFPAPFGRELTKEEAYVQELDSKTGASLKLTILNKDGRIWTMVAGGGASVVYSDAIAALGQAHELANYGEYSGAPTETQTYEYAKTILDLMTRSPTPHPEGKVLIIGGGIANFTNVASTFKGIVRALTEFKQSLIAHKVRIFVRRGGPNYQEGLRSMRQLGESLGVEIQVFGPETHITEVVPLALTGKSSDNLATANGAHINGNGASSGNLLQDQLLGSNSSISTPAPTNPPSRAPTPPPTTQDRMTFFSDAEAKTKAAGGHDNNVPFTAHTRSFIYGMQPRAVQGMLDFDFICKREVPSVAAMIYPFGGAHVQKFYWGTKETLLPVFTTLEEATTKFPEVDTVVNFASCRSVYQSTLDILKYSNQIKTIAIIAEGVPERRARQILWEAKGKNVLVIGPATVGGIKPGCFKIGNTGGMMDNIVSSKLYRAGSVAYVSKSGGMSNELNNIISRTTDGVYEGVAIGGDRYPGSTFIDHLLRYEQDPNCKMLVLLGEVGGVEEYRVCEAIKNGQIRKPVIAWCIGTCAKMFATEVQFGHAGALAQSDLETADAKNKALRAAGVVVPETFEKLPLVLSQTFQNLVKQGTIQLKPEPETPKIPIDYSWAQELGLVRKPASFVSTICDDRGQELLYAGMRISDVFKDDIGIGGVLSLLWFKRRLPDYACKFIEMVLMLTADHGPAVSGAHNTIVTARAGKDLVSSLCAGLLTIGDRFGGALDGAAEQFSSAYDKSLTPREFVSLMRKQNKLILGIGHKIKSKTNPDLRVEIIKSYAKTHFPATPILDYALQVENITTSKKDNLILNVDGAIGILFVDLLRHSGAFTREEAEEYIKIGTLNGLFVLGRSIGFIGHYLDQKRLKQGLYRHPWDDISYLTPGNELGRTVASLDSINKKA</sequence>
<dbReference type="GO" id="GO:0005524">
    <property type="term" value="F:ATP binding"/>
    <property type="evidence" value="ECO:0007669"/>
    <property type="project" value="UniProtKB-KW"/>
</dbReference>
<evidence type="ECO:0000256" key="21">
    <source>
        <dbReference type="ARBA" id="ARBA00076189"/>
    </source>
</evidence>
<dbReference type="FunCoup" id="A0A1Y2GY21">
    <property type="interactions" value="632"/>
</dbReference>
<evidence type="ECO:0000256" key="17">
    <source>
        <dbReference type="ARBA" id="ARBA00047593"/>
    </source>
</evidence>
<dbReference type="AlphaFoldDB" id="A0A1Y2GY21"/>
<evidence type="ECO:0000256" key="9">
    <source>
        <dbReference type="ARBA" id="ARBA00022679"/>
    </source>
</evidence>
<dbReference type="GO" id="GO:0046872">
    <property type="term" value="F:metal ion binding"/>
    <property type="evidence" value="ECO:0007669"/>
    <property type="project" value="UniProtKB-KW"/>
</dbReference>
<dbReference type="InterPro" id="IPR036969">
    <property type="entry name" value="Citrate_synthase_sf"/>
</dbReference>
<evidence type="ECO:0000256" key="5">
    <source>
        <dbReference type="ARBA" id="ARBA00012639"/>
    </source>
</evidence>
<evidence type="ECO:0000259" key="26">
    <source>
        <dbReference type="Pfam" id="PF16114"/>
    </source>
</evidence>
<dbReference type="InterPro" id="IPR005811">
    <property type="entry name" value="SUCC_ACL_C"/>
</dbReference>
<dbReference type="GO" id="GO:0016829">
    <property type="term" value="F:lyase activity"/>
    <property type="evidence" value="ECO:0007669"/>
    <property type="project" value="UniProtKB-KW"/>
</dbReference>
<dbReference type="InterPro" id="IPR017440">
    <property type="entry name" value="Cit_synth/succinyl-CoA_lig_AS"/>
</dbReference>
<evidence type="ECO:0000256" key="12">
    <source>
        <dbReference type="ARBA" id="ARBA00022840"/>
    </source>
</evidence>
<dbReference type="RefSeq" id="XP_021884916.1">
    <property type="nucleotide sequence ID" value="XM_022021817.1"/>
</dbReference>
<dbReference type="GO" id="GO:0006633">
    <property type="term" value="P:fatty acid biosynthetic process"/>
    <property type="evidence" value="ECO:0007669"/>
    <property type="project" value="TreeGrafter"/>
</dbReference>
<dbReference type="Proteomes" id="UP000193648">
    <property type="component" value="Unassembled WGS sequence"/>
</dbReference>
<dbReference type="InterPro" id="IPR032263">
    <property type="entry name" value="Citrate-bd"/>
</dbReference>
<comment type="similarity">
    <text evidence="19">Belongs to the succinate/malate CoA ligase alpha subunit family.</text>
</comment>
<dbReference type="Gene3D" id="3.40.50.720">
    <property type="entry name" value="NAD(P)-binding Rossmann-like Domain"/>
    <property type="match status" value="1"/>
</dbReference>
<dbReference type="Gene3D" id="1.10.230.10">
    <property type="entry name" value="Cytochrome P450-Terp, domain 2"/>
    <property type="match status" value="1"/>
</dbReference>
<feature type="domain" description="ATP-citrate synthase citrate-binding" evidence="26">
    <location>
        <begin position="310"/>
        <end position="488"/>
    </location>
</feature>
<comment type="function">
    <text evidence="23">Catalyzes the cleavage of citrate into oxaloacetate and acetyl-CoA, the latter serving as common substrate in multiple biochemical reactions in protein, carbohydrate and lipid metabolism.</text>
</comment>
<evidence type="ECO:0000259" key="25">
    <source>
        <dbReference type="Pfam" id="PF00549"/>
    </source>
</evidence>
<comment type="subunit">
    <text evidence="4">Homotetramer.</text>
</comment>
<dbReference type="InterPro" id="IPR056749">
    <property type="entry name" value="Citrate_synth_N"/>
</dbReference>
<comment type="similarity">
    <text evidence="2">In the C-terminal section; belongs to the succinate/malate CoA ligase alpha subunit family.</text>
</comment>
<dbReference type="PROSITE" id="PS01216">
    <property type="entry name" value="SUCCINYL_COA_LIG_1"/>
    <property type="match status" value="1"/>
</dbReference>
<dbReference type="FunFam" id="3.30.470.110:FF:000003">
    <property type="entry name" value="ATP-citrate synthase subunit 2"/>
    <property type="match status" value="1"/>
</dbReference>
<dbReference type="Pfam" id="PF00549">
    <property type="entry name" value="Ligase_CoA"/>
    <property type="match status" value="1"/>
</dbReference>
<evidence type="ECO:0000256" key="22">
    <source>
        <dbReference type="ARBA" id="ARBA00083544"/>
    </source>
</evidence>
<dbReference type="FunFam" id="3.40.50.720:FF:000024">
    <property type="entry name" value="Probable ATP-citrate synthase"/>
    <property type="match status" value="1"/>
</dbReference>
<dbReference type="GO" id="GO:0005829">
    <property type="term" value="C:cytosol"/>
    <property type="evidence" value="ECO:0007669"/>
    <property type="project" value="TreeGrafter"/>
</dbReference>
<dbReference type="CDD" id="cd06100">
    <property type="entry name" value="CCL_ACL-C"/>
    <property type="match status" value="1"/>
</dbReference>
<keyword evidence="29" id="KW-1185">Reference proteome</keyword>
<evidence type="ECO:0000256" key="10">
    <source>
        <dbReference type="ARBA" id="ARBA00022723"/>
    </source>
</evidence>
<dbReference type="InterPro" id="IPR016143">
    <property type="entry name" value="Citrate_synth-like_sm_a-sub"/>
</dbReference>
<comment type="subcellular location">
    <subcellularLocation>
        <location evidence="1">Cytoplasm</location>
    </subcellularLocation>
</comment>
<dbReference type="FunFam" id="1.10.230.10:FF:000005">
    <property type="entry name" value="ATP-citrate synthase subunit 1"/>
    <property type="match status" value="1"/>
</dbReference>
<dbReference type="SUPFAM" id="SSF56059">
    <property type="entry name" value="Glutathione synthetase ATP-binding domain-like"/>
    <property type="match status" value="1"/>
</dbReference>
<evidence type="ECO:0000256" key="6">
    <source>
        <dbReference type="ARBA" id="ARBA00022490"/>
    </source>
</evidence>
<dbReference type="SUPFAM" id="SSF48256">
    <property type="entry name" value="Citrate synthase"/>
    <property type="match status" value="1"/>
</dbReference>
<evidence type="ECO:0000256" key="19">
    <source>
        <dbReference type="ARBA" id="ARBA00060724"/>
    </source>
</evidence>
<keyword evidence="10" id="KW-0479">Metal-binding</keyword>
<evidence type="ECO:0000256" key="2">
    <source>
        <dbReference type="ARBA" id="ARBA00005899"/>
    </source>
</evidence>
<evidence type="ECO:0000256" key="4">
    <source>
        <dbReference type="ARBA" id="ARBA00011881"/>
    </source>
</evidence>
<dbReference type="PANTHER" id="PTHR23118:SF42">
    <property type="entry name" value="ATP-CITRATE SYNTHASE"/>
    <property type="match status" value="1"/>
</dbReference>
<dbReference type="Pfam" id="PF16114">
    <property type="entry name" value="Citrate_bind"/>
    <property type="match status" value="1"/>
</dbReference>
<dbReference type="InterPro" id="IPR033847">
    <property type="entry name" value="Citrt_syn/SCS-alpha_CS"/>
</dbReference>
<evidence type="ECO:0000256" key="11">
    <source>
        <dbReference type="ARBA" id="ARBA00022741"/>
    </source>
</evidence>
<dbReference type="EMBL" id="MCFF01000004">
    <property type="protein sequence ID" value="ORZ27189.1"/>
    <property type="molecule type" value="Genomic_DNA"/>
</dbReference>
<keyword evidence="11" id="KW-0547">Nucleotide-binding</keyword>
<evidence type="ECO:0000256" key="23">
    <source>
        <dbReference type="ARBA" id="ARBA00093367"/>
    </source>
</evidence>
<comment type="similarity">
    <text evidence="3">In the N-terminal section; belongs to the succinate/malate CoA ligase beta subunit family.</text>
</comment>
<keyword evidence="9" id="KW-0808">Transferase</keyword>
<dbReference type="FunFam" id="3.40.50.261:FF:000003">
    <property type="entry name" value="ATP-citrate synthase subunit"/>
    <property type="match status" value="1"/>
</dbReference>
<evidence type="ECO:0000313" key="28">
    <source>
        <dbReference type="EMBL" id="ORZ27189.1"/>
    </source>
</evidence>
<evidence type="ECO:0000256" key="8">
    <source>
        <dbReference type="ARBA" id="ARBA00022553"/>
    </source>
</evidence>
<feature type="compositionally biased region" description="Pro residues" evidence="24">
    <location>
        <begin position="530"/>
        <end position="543"/>
    </location>
</feature>
<evidence type="ECO:0000256" key="14">
    <source>
        <dbReference type="ARBA" id="ARBA00023098"/>
    </source>
</evidence>
<dbReference type="Pfam" id="PF24948">
    <property type="entry name" value="Citrate_synth_N"/>
    <property type="match status" value="1"/>
</dbReference>
<comment type="function">
    <text evidence="18">Catalyzes the formation of cytosolic acetyl-CoA, which is mainly used for the biosynthesis of fatty acids and sterols.</text>
</comment>
<evidence type="ECO:0000256" key="1">
    <source>
        <dbReference type="ARBA" id="ARBA00004496"/>
    </source>
</evidence>
<feature type="domain" description="ATP-citrate synthase/succinyl-CoA ligase C-terminal" evidence="25">
    <location>
        <begin position="738"/>
        <end position="863"/>
    </location>
</feature>
<reference evidence="28 29" key="1">
    <citation type="submission" date="2016-07" db="EMBL/GenBank/DDBJ databases">
        <title>Pervasive Adenine N6-methylation of Active Genes in Fungi.</title>
        <authorList>
            <consortium name="DOE Joint Genome Institute"/>
            <person name="Mondo S.J."/>
            <person name="Dannebaum R.O."/>
            <person name="Kuo R.C."/>
            <person name="Labutti K."/>
            <person name="Haridas S."/>
            <person name="Kuo A."/>
            <person name="Salamov A."/>
            <person name="Ahrendt S.R."/>
            <person name="Lipzen A."/>
            <person name="Sullivan W."/>
            <person name="Andreopoulos W.B."/>
            <person name="Clum A."/>
            <person name="Lindquist E."/>
            <person name="Daum C."/>
            <person name="Ramamoorthy G.K."/>
            <person name="Gryganskyi A."/>
            <person name="Culley D."/>
            <person name="Magnuson J.K."/>
            <person name="James T.Y."/>
            <person name="O'Malley M.A."/>
            <person name="Stajich J.E."/>
            <person name="Spatafora J.W."/>
            <person name="Visel A."/>
            <person name="Grigoriev I.V."/>
        </authorList>
    </citation>
    <scope>NUCLEOTIDE SEQUENCE [LARGE SCALE GENOMIC DNA]</scope>
    <source>
        <strain evidence="28 29">NRRL 3116</strain>
    </source>
</reference>
<organism evidence="28 29">
    <name type="scientific">Lobosporangium transversale</name>
    <dbReference type="NCBI Taxonomy" id="64571"/>
    <lineage>
        <taxon>Eukaryota</taxon>
        <taxon>Fungi</taxon>
        <taxon>Fungi incertae sedis</taxon>
        <taxon>Mucoromycota</taxon>
        <taxon>Mortierellomycotina</taxon>
        <taxon>Mortierellomycetes</taxon>
        <taxon>Mortierellales</taxon>
        <taxon>Mortierellaceae</taxon>
        <taxon>Lobosporangium</taxon>
    </lineage>
</organism>
<evidence type="ECO:0000256" key="13">
    <source>
        <dbReference type="ARBA" id="ARBA00022842"/>
    </source>
</evidence>
<dbReference type="InterPro" id="IPR016102">
    <property type="entry name" value="Succinyl-CoA_synth-like"/>
</dbReference>
<comment type="subunit">
    <text evidence="20">Composed of two subunits.</text>
</comment>
<keyword evidence="12" id="KW-0067">ATP-binding</keyword>
<evidence type="ECO:0000313" key="29">
    <source>
        <dbReference type="Proteomes" id="UP000193648"/>
    </source>
</evidence>
<evidence type="ECO:0000256" key="20">
    <source>
        <dbReference type="ARBA" id="ARBA00062455"/>
    </source>
</evidence>
<proteinExistence type="inferred from homology"/>
<dbReference type="SUPFAM" id="SSF51735">
    <property type="entry name" value="NAD(P)-binding Rossmann-fold domains"/>
    <property type="match status" value="1"/>
</dbReference>
<dbReference type="Pfam" id="PF00285">
    <property type="entry name" value="Citrate_synt"/>
    <property type="match status" value="1"/>
</dbReference>
<dbReference type="EC" id="2.3.3.8" evidence="5"/>
<evidence type="ECO:0000259" key="27">
    <source>
        <dbReference type="Pfam" id="PF24948"/>
    </source>
</evidence>
<comment type="caution">
    <text evidence="28">The sequence shown here is derived from an EMBL/GenBank/DDBJ whole genome shotgun (WGS) entry which is preliminary data.</text>
</comment>
<dbReference type="Gene3D" id="3.40.50.261">
    <property type="entry name" value="Succinyl-CoA synthetase domains"/>
    <property type="match status" value="2"/>
</dbReference>
<dbReference type="PANTHER" id="PTHR23118">
    <property type="entry name" value="ATP-CITRATE SYNTHASE"/>
    <property type="match status" value="1"/>
</dbReference>
<dbReference type="InterPro" id="IPR036291">
    <property type="entry name" value="NAD(P)-bd_dom_sf"/>
</dbReference>
<keyword evidence="8" id="KW-0597">Phosphoprotein</keyword>
<dbReference type="SUPFAM" id="SSF52210">
    <property type="entry name" value="Succinyl-CoA synthetase domains"/>
    <property type="match status" value="1"/>
</dbReference>
<keyword evidence="28" id="KW-0456">Lyase</keyword>
<keyword evidence="6" id="KW-0963">Cytoplasm</keyword>
<accession>A0A1Y2GY21</accession>
<feature type="region of interest" description="Disordered" evidence="24">
    <location>
        <begin position="520"/>
        <end position="547"/>
    </location>
</feature>
<evidence type="ECO:0000256" key="3">
    <source>
        <dbReference type="ARBA" id="ARBA00010719"/>
    </source>
</evidence>
<name>A0A1Y2GY21_9FUNG</name>
<keyword evidence="13" id="KW-0460">Magnesium</keyword>
<evidence type="ECO:0000256" key="7">
    <source>
        <dbReference type="ARBA" id="ARBA00022516"/>
    </source>
</evidence>
<dbReference type="GO" id="GO:0006085">
    <property type="term" value="P:acetyl-CoA biosynthetic process"/>
    <property type="evidence" value="ECO:0007669"/>
    <property type="project" value="TreeGrafter"/>
</dbReference>
<keyword evidence="7" id="KW-0444">Lipid biosynthesis</keyword>
<evidence type="ECO:0000256" key="15">
    <source>
        <dbReference type="ARBA" id="ARBA00030151"/>
    </source>
</evidence>
<feature type="domain" description="ATP-citrate synthase ATP-grasp" evidence="27">
    <location>
        <begin position="2"/>
        <end position="274"/>
    </location>
</feature>
<keyword evidence="14" id="KW-0443">Lipid metabolism</keyword>
<dbReference type="STRING" id="64571.A0A1Y2GY21"/>
<evidence type="ECO:0000256" key="18">
    <source>
        <dbReference type="ARBA" id="ARBA00054002"/>
    </source>
</evidence>
<dbReference type="GeneID" id="33563661"/>
<gene>
    <name evidence="28" type="ORF">BCR41DRAFT_331839</name>
</gene>
<evidence type="ECO:0000256" key="16">
    <source>
        <dbReference type="ARBA" id="ARBA00030982"/>
    </source>
</evidence>